<evidence type="ECO:0000313" key="2">
    <source>
        <dbReference type="EMBL" id="KAL0992628.1"/>
    </source>
</evidence>
<feature type="compositionally biased region" description="Polar residues" evidence="1">
    <location>
        <begin position="318"/>
        <end position="327"/>
    </location>
</feature>
<dbReference type="PROSITE" id="PS50877">
    <property type="entry name" value="GOLOCO"/>
    <property type="match status" value="2"/>
</dbReference>
<feature type="compositionally biased region" description="Polar residues" evidence="1">
    <location>
        <begin position="13"/>
        <end position="28"/>
    </location>
</feature>
<feature type="compositionally biased region" description="Polar residues" evidence="1">
    <location>
        <begin position="334"/>
        <end position="343"/>
    </location>
</feature>
<protein>
    <submittedName>
        <fullName evidence="2">Uncharacterized protein</fullName>
    </submittedName>
</protein>
<feature type="compositionally biased region" description="Polar residues" evidence="1">
    <location>
        <begin position="350"/>
        <end position="359"/>
    </location>
</feature>
<dbReference type="Proteomes" id="UP001557470">
    <property type="component" value="Unassembled WGS sequence"/>
</dbReference>
<accession>A0ABD0WZV2</accession>
<sequence length="484" mass="52337">MDEQRCSAPRILQSLSSPSPAWESLSTHKPTKVAHPRLARRSASLTNISTKDIGPVEQENFLAMVKHAQRGRMDDQRCTLEPIVTTVSTPNDTPSVLLDEEFDWFFNMLENTQCRRIDDQRATLPSLPVTRFTGHQDEGCKSEAPFLPPQITLTEGTPVAQRKTISRPASPTRSGLESAAIQRHHPAQQYPAAQVTLTMSINFTPQKGWDSGNQPPCSFPDMVLTLGPPGEALVVPLTRIPGKPLSLHFNLVPREDFVSGPPTPHLASPIQPHTRPSSPNPSGRSKEPPSRTSILTPDVGSKEPSSPNPSGVSKEPQSRPSSPNPSGVSKEPQSRPSSPNPSGVSKEPQSRPSSPNPSGVSKEPRPRPSSLYPGEGSKGRCSKPISPGGKPKKELYLRPLPPSKTPQKHRSPSRTPPVSSPISPDEDYFSLIQRVHTAQIQKGLGIGGEVGRGHPRKEGGRADPGKGQGKGDGVKDSKDRGRRK</sequence>
<dbReference type="PANTHER" id="PTHR47503:SF1">
    <property type="entry name" value="PURKINJE CELL PROTEIN 2 HOMOLOG"/>
    <property type="match status" value="1"/>
</dbReference>
<dbReference type="AlphaFoldDB" id="A0ABD0WZV2"/>
<feature type="region of interest" description="Disordered" evidence="1">
    <location>
        <begin position="1"/>
        <end position="40"/>
    </location>
</feature>
<name>A0ABD0WZV2_UMBPY</name>
<dbReference type="Gene3D" id="1.25.40.10">
    <property type="entry name" value="Tetratricopeptide repeat domain"/>
    <property type="match status" value="1"/>
</dbReference>
<dbReference type="SMART" id="SM00390">
    <property type="entry name" value="GoLoco"/>
    <property type="match status" value="2"/>
</dbReference>
<reference evidence="2 3" key="1">
    <citation type="submission" date="2024-06" db="EMBL/GenBank/DDBJ databases">
        <authorList>
            <person name="Pan Q."/>
            <person name="Wen M."/>
            <person name="Jouanno E."/>
            <person name="Zahm M."/>
            <person name="Klopp C."/>
            <person name="Cabau C."/>
            <person name="Louis A."/>
            <person name="Berthelot C."/>
            <person name="Parey E."/>
            <person name="Roest Crollius H."/>
            <person name="Montfort J."/>
            <person name="Robinson-Rechavi M."/>
            <person name="Bouchez O."/>
            <person name="Lampietro C."/>
            <person name="Lopez Roques C."/>
            <person name="Donnadieu C."/>
            <person name="Postlethwait J."/>
            <person name="Bobe J."/>
            <person name="Verreycken H."/>
            <person name="Guiguen Y."/>
        </authorList>
    </citation>
    <scope>NUCLEOTIDE SEQUENCE [LARGE SCALE GENOMIC DNA]</scope>
    <source>
        <strain evidence="2">Up_M1</strain>
        <tissue evidence="2">Testis</tissue>
    </source>
</reference>
<dbReference type="InterPro" id="IPR011990">
    <property type="entry name" value="TPR-like_helical_dom_sf"/>
</dbReference>
<organism evidence="2 3">
    <name type="scientific">Umbra pygmaea</name>
    <name type="common">Eastern mudminnow</name>
    <dbReference type="NCBI Taxonomy" id="75934"/>
    <lineage>
        <taxon>Eukaryota</taxon>
        <taxon>Metazoa</taxon>
        <taxon>Chordata</taxon>
        <taxon>Craniata</taxon>
        <taxon>Vertebrata</taxon>
        <taxon>Euteleostomi</taxon>
        <taxon>Actinopterygii</taxon>
        <taxon>Neopterygii</taxon>
        <taxon>Teleostei</taxon>
        <taxon>Protacanthopterygii</taxon>
        <taxon>Esociformes</taxon>
        <taxon>Umbridae</taxon>
        <taxon>Umbra</taxon>
    </lineage>
</organism>
<evidence type="ECO:0000313" key="3">
    <source>
        <dbReference type="Proteomes" id="UP001557470"/>
    </source>
</evidence>
<dbReference type="EMBL" id="JAGEUA010000003">
    <property type="protein sequence ID" value="KAL0992628.1"/>
    <property type="molecule type" value="Genomic_DNA"/>
</dbReference>
<feature type="region of interest" description="Disordered" evidence="1">
    <location>
        <begin position="258"/>
        <end position="484"/>
    </location>
</feature>
<dbReference type="InterPro" id="IPR003109">
    <property type="entry name" value="GoLoco_motif"/>
</dbReference>
<comment type="caution">
    <text evidence="2">The sequence shown here is derived from an EMBL/GenBank/DDBJ whole genome shotgun (WGS) entry which is preliminary data.</text>
</comment>
<evidence type="ECO:0000256" key="1">
    <source>
        <dbReference type="SAM" id="MobiDB-lite"/>
    </source>
</evidence>
<proteinExistence type="predicted"/>
<feature type="compositionally biased region" description="Polar residues" evidence="1">
    <location>
        <begin position="274"/>
        <end position="283"/>
    </location>
</feature>
<dbReference type="PANTHER" id="PTHR47503">
    <property type="entry name" value="PURKINJE CELL PROTEIN 2"/>
    <property type="match status" value="1"/>
</dbReference>
<feature type="compositionally biased region" description="Basic and acidic residues" evidence="1">
    <location>
        <begin position="472"/>
        <end position="484"/>
    </location>
</feature>
<feature type="compositionally biased region" description="Basic residues" evidence="1">
    <location>
        <begin position="29"/>
        <end position="40"/>
    </location>
</feature>
<dbReference type="InterPro" id="IPR042168">
    <property type="entry name" value="Pcp2"/>
</dbReference>
<dbReference type="Pfam" id="PF02188">
    <property type="entry name" value="GoLoco"/>
    <property type="match status" value="1"/>
</dbReference>
<gene>
    <name evidence="2" type="ORF">UPYG_G00095960</name>
</gene>
<keyword evidence="3" id="KW-1185">Reference proteome</keyword>